<name>A0AAP5QJF1_9BURK</name>
<evidence type="ECO:0000313" key="2">
    <source>
        <dbReference type="Proteomes" id="UP001246473"/>
    </source>
</evidence>
<dbReference type="AlphaFoldDB" id="A0AAP5QJF1"/>
<comment type="caution">
    <text evidence="1">The sequence shown here is derived from an EMBL/GenBank/DDBJ whole genome shotgun (WGS) entry which is preliminary data.</text>
</comment>
<organism evidence="1 2">
    <name type="scientific">Paraburkholderia fungorum</name>
    <dbReference type="NCBI Taxonomy" id="134537"/>
    <lineage>
        <taxon>Bacteria</taxon>
        <taxon>Pseudomonadati</taxon>
        <taxon>Pseudomonadota</taxon>
        <taxon>Betaproteobacteria</taxon>
        <taxon>Burkholderiales</taxon>
        <taxon>Burkholderiaceae</taxon>
        <taxon>Paraburkholderia</taxon>
    </lineage>
</organism>
<dbReference type="RefSeq" id="WP_315697700.1">
    <property type="nucleotide sequence ID" value="NZ_JANSLM010000028.1"/>
</dbReference>
<proteinExistence type="predicted"/>
<accession>A0AAP5QJF1</accession>
<reference evidence="1" key="1">
    <citation type="submission" date="2022-08" db="EMBL/GenBank/DDBJ databases">
        <authorList>
            <person name="Kim S.-J."/>
        </authorList>
    </citation>
    <scope>NUCLEOTIDE SEQUENCE</scope>
    <source>
        <strain evidence="1">KJ</strain>
    </source>
</reference>
<evidence type="ECO:0000313" key="1">
    <source>
        <dbReference type="EMBL" id="MDT8843725.1"/>
    </source>
</evidence>
<protein>
    <submittedName>
        <fullName evidence="1">Uncharacterized protein</fullName>
    </submittedName>
</protein>
<dbReference type="Proteomes" id="UP001246473">
    <property type="component" value="Unassembled WGS sequence"/>
</dbReference>
<dbReference type="EMBL" id="JANSLM010000028">
    <property type="protein sequence ID" value="MDT8843725.1"/>
    <property type="molecule type" value="Genomic_DNA"/>
</dbReference>
<sequence length="75" mass="8515">MKIIGVKNVINCNTWTFRFLAVAWIGPIQKLYCVADFIAQSIKPINIVIVDAVVNAAITNFIESKYNIRRVTAFR</sequence>
<gene>
    <name evidence="1" type="ORF">ParKJ_40725</name>
</gene>